<reference evidence="9 10" key="1">
    <citation type="submission" date="2017-03" db="EMBL/GenBank/DDBJ databases">
        <title>Genomes of endolithic fungi from Antarctica.</title>
        <authorList>
            <person name="Coleine C."/>
            <person name="Masonjones S."/>
            <person name="Stajich J.E."/>
        </authorList>
    </citation>
    <scope>NUCLEOTIDE SEQUENCE [LARGE SCALE GENOMIC DNA]</scope>
    <source>
        <strain evidence="9 10">CCFEE 6314</strain>
    </source>
</reference>
<keyword evidence="7" id="KW-0539">Nucleus</keyword>
<proteinExistence type="predicted"/>
<dbReference type="InterPro" id="IPR007219">
    <property type="entry name" value="XnlR_reg_dom"/>
</dbReference>
<evidence type="ECO:0000256" key="7">
    <source>
        <dbReference type="ARBA" id="ARBA00023242"/>
    </source>
</evidence>
<keyword evidence="4" id="KW-0805">Transcription regulation</keyword>
<dbReference type="GO" id="GO:0000981">
    <property type="term" value="F:DNA-binding transcription factor activity, RNA polymerase II-specific"/>
    <property type="evidence" value="ECO:0007669"/>
    <property type="project" value="InterPro"/>
</dbReference>
<dbReference type="GO" id="GO:0005634">
    <property type="term" value="C:nucleus"/>
    <property type="evidence" value="ECO:0007669"/>
    <property type="project" value="UniProtKB-SubCell"/>
</dbReference>
<dbReference type="PANTHER" id="PTHR31313:SF81">
    <property type="entry name" value="TY1 ENHANCER ACTIVATOR"/>
    <property type="match status" value="1"/>
</dbReference>
<sequence length="680" mass="75489">MDMCWIASKPGRPLSTPPMTLKNTPPDHRDDFNKMLSLREKRISCKRCQTRKIKCFRTTPCRSCSIAGVQCEFRADDWKRAPASQDYVAALEGRIAALESILSDIKSTSGHERDAIVEGIDFVDHLPVSSSYSCTEYPRGTWSDLGEGFHTFYGPFSAFSTGLLQPSKLTNRPLSQPTSFESTSTIPKIVFVECIALFFRWQHPYCTLLDRDAFLLDFHSAPRFGEHCTPLLLYTVCALGSSMSHDGNIKGLASLFFGSAEQELQNGVHWKTTLTTSQAMLLCAVYELGRGNYSKAWSFSGMSFRMAESLGLHTGDLLCDSLDPSGTLSANSEVQQRVSLTLSISDKIISLFFGRPTMWHDDAPMARQNSYVTPASSPKAAHRTKECPDKIGPQPCSQQHAIPFTRLDTFTVTTFLLIKQAELGRIIKEIQGTMLSVWKLDIANKRSWVEAMYSKLNARLCNWHDLLPSAMRWSRWSSNLEELHPSLANLHMIYHTARISLNKPRIMVHDPQGSPYQQAEPQTEATKICDASVEAVAAILRRYDMQHSLQSAPLTFVHGVIAAADAALALASAQVGKGNTDLPSTGNIVTALDEALTELSKAWEIASTAKKELHNVLNKKRTNEPQVTTTGGILSPPIFTPDMFDWVDSLSGFDYSEYILPDEHDSATGNKPLGLSTLIY</sequence>
<evidence type="ECO:0000313" key="10">
    <source>
        <dbReference type="Proteomes" id="UP000288859"/>
    </source>
</evidence>
<dbReference type="Pfam" id="PF00172">
    <property type="entry name" value="Zn_clus"/>
    <property type="match status" value="1"/>
</dbReference>
<evidence type="ECO:0000256" key="1">
    <source>
        <dbReference type="ARBA" id="ARBA00004123"/>
    </source>
</evidence>
<keyword evidence="2" id="KW-0479">Metal-binding</keyword>
<dbReference type="Proteomes" id="UP000288859">
    <property type="component" value="Unassembled WGS sequence"/>
</dbReference>
<evidence type="ECO:0000256" key="4">
    <source>
        <dbReference type="ARBA" id="ARBA00023015"/>
    </source>
</evidence>
<dbReference type="GO" id="GO:0008270">
    <property type="term" value="F:zinc ion binding"/>
    <property type="evidence" value="ECO:0007669"/>
    <property type="project" value="InterPro"/>
</dbReference>
<dbReference type="CDD" id="cd12148">
    <property type="entry name" value="fungal_TF_MHR"/>
    <property type="match status" value="1"/>
</dbReference>
<dbReference type="Gene3D" id="4.10.240.10">
    <property type="entry name" value="Zn(2)-C6 fungal-type DNA-binding domain"/>
    <property type="match status" value="1"/>
</dbReference>
<dbReference type="EMBL" id="NAJM01000028">
    <property type="protein sequence ID" value="RVX69537.1"/>
    <property type="molecule type" value="Genomic_DNA"/>
</dbReference>
<dbReference type="CDD" id="cd00067">
    <property type="entry name" value="GAL4"/>
    <property type="match status" value="1"/>
</dbReference>
<dbReference type="GO" id="GO:0006351">
    <property type="term" value="P:DNA-templated transcription"/>
    <property type="evidence" value="ECO:0007669"/>
    <property type="project" value="InterPro"/>
</dbReference>
<keyword evidence="3" id="KW-0862">Zinc</keyword>
<dbReference type="InterPro" id="IPR001138">
    <property type="entry name" value="Zn2Cys6_DnaBD"/>
</dbReference>
<dbReference type="OrthoDB" id="2154091at2759"/>
<comment type="caution">
    <text evidence="9">The sequence shown here is derived from an EMBL/GenBank/DDBJ whole genome shotgun (WGS) entry which is preliminary data.</text>
</comment>
<dbReference type="PANTHER" id="PTHR31313">
    <property type="entry name" value="TY1 ENHANCER ACTIVATOR"/>
    <property type="match status" value="1"/>
</dbReference>
<evidence type="ECO:0000259" key="8">
    <source>
        <dbReference type="PROSITE" id="PS50048"/>
    </source>
</evidence>
<dbReference type="InterPro" id="IPR051615">
    <property type="entry name" value="Transcr_Regulatory_Elem"/>
</dbReference>
<keyword evidence="5" id="KW-0238">DNA-binding</keyword>
<comment type="subcellular location">
    <subcellularLocation>
        <location evidence="1">Nucleus</location>
    </subcellularLocation>
</comment>
<evidence type="ECO:0000256" key="3">
    <source>
        <dbReference type="ARBA" id="ARBA00022833"/>
    </source>
</evidence>
<dbReference type="Pfam" id="PF04082">
    <property type="entry name" value="Fungal_trans"/>
    <property type="match status" value="1"/>
</dbReference>
<evidence type="ECO:0000256" key="5">
    <source>
        <dbReference type="ARBA" id="ARBA00023125"/>
    </source>
</evidence>
<dbReference type="SMART" id="SM00066">
    <property type="entry name" value="GAL4"/>
    <property type="match status" value="1"/>
</dbReference>
<dbReference type="PROSITE" id="PS50048">
    <property type="entry name" value="ZN2_CY6_FUNGAL_2"/>
    <property type="match status" value="1"/>
</dbReference>
<dbReference type="SUPFAM" id="SSF57701">
    <property type="entry name" value="Zn2/Cys6 DNA-binding domain"/>
    <property type="match status" value="1"/>
</dbReference>
<dbReference type="InterPro" id="IPR036864">
    <property type="entry name" value="Zn2-C6_fun-type_DNA-bd_sf"/>
</dbReference>
<organism evidence="9 10">
    <name type="scientific">Exophiala mesophila</name>
    <name type="common">Black yeast-like fungus</name>
    <dbReference type="NCBI Taxonomy" id="212818"/>
    <lineage>
        <taxon>Eukaryota</taxon>
        <taxon>Fungi</taxon>
        <taxon>Dikarya</taxon>
        <taxon>Ascomycota</taxon>
        <taxon>Pezizomycotina</taxon>
        <taxon>Eurotiomycetes</taxon>
        <taxon>Chaetothyriomycetidae</taxon>
        <taxon>Chaetothyriales</taxon>
        <taxon>Herpotrichiellaceae</taxon>
        <taxon>Exophiala</taxon>
    </lineage>
</organism>
<evidence type="ECO:0000256" key="6">
    <source>
        <dbReference type="ARBA" id="ARBA00023163"/>
    </source>
</evidence>
<accession>A0A438N1G6</accession>
<evidence type="ECO:0000313" key="9">
    <source>
        <dbReference type="EMBL" id="RVX69537.1"/>
    </source>
</evidence>
<dbReference type="GO" id="GO:0003677">
    <property type="term" value="F:DNA binding"/>
    <property type="evidence" value="ECO:0007669"/>
    <property type="project" value="UniProtKB-KW"/>
</dbReference>
<protein>
    <recommendedName>
        <fullName evidence="8">Zn(2)-C6 fungal-type domain-containing protein</fullName>
    </recommendedName>
</protein>
<dbReference type="AlphaFoldDB" id="A0A438N1G6"/>
<feature type="domain" description="Zn(2)-C6 fungal-type" evidence="8">
    <location>
        <begin position="44"/>
        <end position="73"/>
    </location>
</feature>
<name>A0A438N1G6_EXOME</name>
<keyword evidence="6" id="KW-0804">Transcription</keyword>
<evidence type="ECO:0000256" key="2">
    <source>
        <dbReference type="ARBA" id="ARBA00022723"/>
    </source>
</evidence>
<gene>
    <name evidence="9" type="ORF">B0A52_06601</name>
</gene>